<accession>A0A1L1PEV4</accession>
<keyword evidence="3" id="KW-1185">Reference proteome</keyword>
<evidence type="ECO:0000313" key="2">
    <source>
        <dbReference type="EMBL" id="CDN87334.1"/>
    </source>
</evidence>
<keyword evidence="1" id="KW-1133">Transmembrane helix</keyword>
<evidence type="ECO:0008006" key="4">
    <source>
        <dbReference type="Google" id="ProtNLM"/>
    </source>
</evidence>
<reference evidence="3" key="1">
    <citation type="submission" date="2014-02" db="EMBL/GenBank/DDBJ databases">
        <authorList>
            <person name="Gan H."/>
        </authorList>
    </citation>
    <scope>NUCLEOTIDE SEQUENCE [LARGE SCALE GENOMIC DNA]</scope>
    <source>
        <strain evidence="3">S1</strain>
    </source>
</reference>
<evidence type="ECO:0000256" key="1">
    <source>
        <dbReference type="SAM" id="Phobius"/>
    </source>
</evidence>
<keyword evidence="1" id="KW-0812">Transmembrane</keyword>
<dbReference type="Proteomes" id="UP000028878">
    <property type="component" value="Unassembled WGS sequence"/>
</dbReference>
<dbReference type="EMBL" id="CCAE010000010">
    <property type="protein sequence ID" value="CDN87334.1"/>
    <property type="molecule type" value="Genomic_DNA"/>
</dbReference>
<keyword evidence="1" id="KW-0472">Membrane</keyword>
<name>A0A1L1PEV4_HYDIT</name>
<dbReference type="AlphaFoldDB" id="A0A1L1PEV4"/>
<organism evidence="2 3">
    <name type="scientific">Hydrogenophaga intermedia</name>
    <dbReference type="NCBI Taxonomy" id="65786"/>
    <lineage>
        <taxon>Bacteria</taxon>
        <taxon>Pseudomonadati</taxon>
        <taxon>Pseudomonadota</taxon>
        <taxon>Betaproteobacteria</taxon>
        <taxon>Burkholderiales</taxon>
        <taxon>Comamonadaceae</taxon>
        <taxon>Hydrogenophaga</taxon>
    </lineage>
</organism>
<reference evidence="3" key="2">
    <citation type="submission" date="2014-11" db="EMBL/GenBank/DDBJ databases">
        <title>Draft genome sequence of Hydrogenophaga intermedia S1.</title>
        <authorList>
            <person name="Gan H.M."/>
            <person name="Chew T.H."/>
            <person name="Stolz A."/>
        </authorList>
    </citation>
    <scope>NUCLEOTIDE SEQUENCE [LARGE SCALE GENOMIC DNA]</scope>
    <source>
        <strain evidence="3">S1</strain>
    </source>
</reference>
<sequence length="117" mass="12678">MSPDEMALAEESRRTGTPVEVRLTESTLAYIDERVALAVEKGIGKAMNHENAKAFWMAGLDVLRTEAQDHAGRIVIGGIRGLISKAFTFLVLGGIVYAVGGWSALGRLWSFLFHSAT</sequence>
<proteinExistence type="predicted"/>
<feature type="transmembrane region" description="Helical" evidence="1">
    <location>
        <begin position="86"/>
        <end position="105"/>
    </location>
</feature>
<dbReference type="RefSeq" id="WP_238327227.1">
    <property type="nucleotide sequence ID" value="NZ_CCAE010000010.1"/>
</dbReference>
<evidence type="ECO:0000313" key="3">
    <source>
        <dbReference type="Proteomes" id="UP000028878"/>
    </source>
</evidence>
<gene>
    <name evidence="2" type="ORF">BN948_01754</name>
</gene>
<protein>
    <recommendedName>
        <fullName evidence="4">Transmembrane protein</fullName>
    </recommendedName>
</protein>